<evidence type="ECO:0000256" key="10">
    <source>
        <dbReference type="ARBA" id="ARBA00022833"/>
    </source>
</evidence>
<comment type="similarity">
    <text evidence="3">Belongs to the peptidase M1 family.</text>
</comment>
<dbReference type="Pfam" id="PF17900">
    <property type="entry name" value="Peptidase_M1_N"/>
    <property type="match status" value="1"/>
</dbReference>
<dbReference type="SUPFAM" id="SSF63737">
    <property type="entry name" value="Leukotriene A4 hydrolase N-terminal domain"/>
    <property type="match status" value="1"/>
</dbReference>
<evidence type="ECO:0000256" key="11">
    <source>
        <dbReference type="ARBA" id="ARBA00023049"/>
    </source>
</evidence>
<dbReference type="InterPro" id="IPR027268">
    <property type="entry name" value="Peptidase_M4/M1_CTD_sf"/>
</dbReference>
<evidence type="ECO:0000259" key="13">
    <source>
        <dbReference type="Pfam" id="PF01433"/>
    </source>
</evidence>
<dbReference type="InterPro" id="IPR050344">
    <property type="entry name" value="Peptidase_M1_aminopeptidases"/>
</dbReference>
<accession>A0ABW0KJ73</accession>
<evidence type="ECO:0000256" key="8">
    <source>
        <dbReference type="ARBA" id="ARBA00022723"/>
    </source>
</evidence>
<dbReference type="Pfam" id="PF13646">
    <property type="entry name" value="HEAT_2"/>
    <property type="match status" value="1"/>
</dbReference>
<evidence type="ECO:0000256" key="4">
    <source>
        <dbReference type="ARBA" id="ARBA00012564"/>
    </source>
</evidence>
<dbReference type="GO" id="GO:0004177">
    <property type="term" value="F:aminopeptidase activity"/>
    <property type="evidence" value="ECO:0007669"/>
    <property type="project" value="UniProtKB-KW"/>
</dbReference>
<keyword evidence="10" id="KW-0862">Zinc</keyword>
<dbReference type="CDD" id="cd09603">
    <property type="entry name" value="M1_APN_like"/>
    <property type="match status" value="1"/>
</dbReference>
<evidence type="ECO:0000256" key="1">
    <source>
        <dbReference type="ARBA" id="ARBA00000098"/>
    </source>
</evidence>
<dbReference type="Pfam" id="PF01433">
    <property type="entry name" value="Peptidase_M1"/>
    <property type="match status" value="1"/>
</dbReference>
<dbReference type="Gene3D" id="1.25.10.10">
    <property type="entry name" value="Leucine-rich Repeat Variant"/>
    <property type="match status" value="2"/>
</dbReference>
<evidence type="ECO:0000256" key="9">
    <source>
        <dbReference type="ARBA" id="ARBA00022801"/>
    </source>
</evidence>
<evidence type="ECO:0000313" key="16">
    <source>
        <dbReference type="Proteomes" id="UP001596052"/>
    </source>
</evidence>
<reference evidence="16" key="1">
    <citation type="journal article" date="2019" name="Int. J. Syst. Evol. Microbiol.">
        <title>The Global Catalogue of Microorganisms (GCM) 10K type strain sequencing project: providing services to taxonomists for standard genome sequencing and annotation.</title>
        <authorList>
            <consortium name="The Broad Institute Genomics Platform"/>
            <consortium name="The Broad Institute Genome Sequencing Center for Infectious Disease"/>
            <person name="Wu L."/>
            <person name="Ma J."/>
        </authorList>
    </citation>
    <scope>NUCLEOTIDE SEQUENCE [LARGE SCALE GENOMIC DNA]</scope>
    <source>
        <strain evidence="16">CGMCC 4.1469</strain>
    </source>
</reference>
<evidence type="ECO:0000256" key="5">
    <source>
        <dbReference type="ARBA" id="ARBA00015611"/>
    </source>
</evidence>
<evidence type="ECO:0000256" key="6">
    <source>
        <dbReference type="ARBA" id="ARBA00022438"/>
    </source>
</evidence>
<dbReference type="EMBL" id="JBHSMQ010000001">
    <property type="protein sequence ID" value="MFC5453335.1"/>
    <property type="molecule type" value="Genomic_DNA"/>
</dbReference>
<dbReference type="SMART" id="SM00567">
    <property type="entry name" value="EZ_HEAT"/>
    <property type="match status" value="3"/>
</dbReference>
<dbReference type="Gene3D" id="1.10.390.10">
    <property type="entry name" value="Neutral Protease Domain 2"/>
    <property type="match status" value="1"/>
</dbReference>
<keyword evidence="16" id="KW-1185">Reference proteome</keyword>
<comment type="cofactor">
    <cofactor evidence="2">
        <name>Zn(2+)</name>
        <dbReference type="ChEBI" id="CHEBI:29105"/>
    </cofactor>
</comment>
<dbReference type="InterPro" id="IPR011989">
    <property type="entry name" value="ARM-like"/>
</dbReference>
<dbReference type="InterPro" id="IPR016024">
    <property type="entry name" value="ARM-type_fold"/>
</dbReference>
<dbReference type="InterPro" id="IPR045357">
    <property type="entry name" value="Aminopeptidase_N-like_N"/>
</dbReference>
<dbReference type="InterPro" id="IPR004155">
    <property type="entry name" value="PBS_lyase_HEAT"/>
</dbReference>
<name>A0ABW0KJ73_9BACT</name>
<keyword evidence="9" id="KW-0378">Hydrolase</keyword>
<dbReference type="PANTHER" id="PTHR11533">
    <property type="entry name" value="PROTEASE M1 ZINC METALLOPROTEASE"/>
    <property type="match status" value="1"/>
</dbReference>
<keyword evidence="8" id="KW-0479">Metal-binding</keyword>
<dbReference type="PANTHER" id="PTHR11533:SF174">
    <property type="entry name" value="PUROMYCIN-SENSITIVE AMINOPEPTIDASE-RELATED"/>
    <property type="match status" value="1"/>
</dbReference>
<proteinExistence type="inferred from homology"/>
<feature type="domain" description="Peptidase M1 membrane alanine aminopeptidase" evidence="13">
    <location>
        <begin position="263"/>
        <end position="468"/>
    </location>
</feature>
<dbReference type="RefSeq" id="WP_377162314.1">
    <property type="nucleotide sequence ID" value="NZ_JBHSMQ010000001.1"/>
</dbReference>
<evidence type="ECO:0000256" key="7">
    <source>
        <dbReference type="ARBA" id="ARBA00022670"/>
    </source>
</evidence>
<dbReference type="PRINTS" id="PR00756">
    <property type="entry name" value="ALADIPTASE"/>
</dbReference>
<evidence type="ECO:0000259" key="14">
    <source>
        <dbReference type="Pfam" id="PF17900"/>
    </source>
</evidence>
<dbReference type="Gene3D" id="2.60.40.1730">
    <property type="entry name" value="tricorn interacting facor f3 domain"/>
    <property type="match status" value="1"/>
</dbReference>
<protein>
    <recommendedName>
        <fullName evidence="5">Aminopeptidase N</fullName>
        <ecNumber evidence="4">3.4.11.2</ecNumber>
    </recommendedName>
</protein>
<organism evidence="15 16">
    <name type="scientific">Prosthecobacter fluviatilis</name>
    <dbReference type="NCBI Taxonomy" id="445931"/>
    <lineage>
        <taxon>Bacteria</taxon>
        <taxon>Pseudomonadati</taxon>
        <taxon>Verrucomicrobiota</taxon>
        <taxon>Verrucomicrobiia</taxon>
        <taxon>Verrucomicrobiales</taxon>
        <taxon>Verrucomicrobiaceae</taxon>
        <taxon>Prosthecobacter</taxon>
    </lineage>
</organism>
<evidence type="ECO:0000256" key="12">
    <source>
        <dbReference type="SAM" id="MobiDB-lite"/>
    </source>
</evidence>
<feature type="domain" description="Aminopeptidase N-like N-terminal" evidence="14">
    <location>
        <begin position="54"/>
        <end position="227"/>
    </location>
</feature>
<evidence type="ECO:0000256" key="2">
    <source>
        <dbReference type="ARBA" id="ARBA00001947"/>
    </source>
</evidence>
<dbReference type="SUPFAM" id="SSF55486">
    <property type="entry name" value="Metalloproteases ('zincins'), catalytic domain"/>
    <property type="match status" value="1"/>
</dbReference>
<evidence type="ECO:0000256" key="3">
    <source>
        <dbReference type="ARBA" id="ARBA00010136"/>
    </source>
</evidence>
<dbReference type="InterPro" id="IPR042097">
    <property type="entry name" value="Aminopeptidase_N-like_N_sf"/>
</dbReference>
<dbReference type="InterPro" id="IPR001930">
    <property type="entry name" value="Peptidase_M1"/>
</dbReference>
<feature type="region of interest" description="Disordered" evidence="12">
    <location>
        <begin position="843"/>
        <end position="871"/>
    </location>
</feature>
<comment type="catalytic activity">
    <reaction evidence="1">
        <text>Release of an N-terminal amino acid, Xaa-|-Yaa- from a peptide, amide or arylamide. Xaa is preferably Ala, but may be most amino acids including Pro (slow action). When a terminal hydrophobic residue is followed by a prolyl residue, the two may be released as an intact Xaa-Pro dipeptide.</text>
        <dbReference type="EC" id="3.4.11.2"/>
    </reaction>
</comment>
<comment type="caution">
    <text evidence="15">The sequence shown here is derived from an EMBL/GenBank/DDBJ whole genome shotgun (WGS) entry which is preliminary data.</text>
</comment>
<dbReference type="Pfam" id="PF03130">
    <property type="entry name" value="HEAT_PBS"/>
    <property type="match status" value="1"/>
</dbReference>
<gene>
    <name evidence="15" type="ORF">ACFQDI_00595</name>
</gene>
<dbReference type="EC" id="3.4.11.2" evidence="4"/>
<dbReference type="Proteomes" id="UP001596052">
    <property type="component" value="Unassembled WGS sequence"/>
</dbReference>
<keyword evidence="6 15" id="KW-0031">Aminopeptidase</keyword>
<dbReference type="InterPro" id="IPR014782">
    <property type="entry name" value="Peptidase_M1_dom"/>
</dbReference>
<keyword evidence="7" id="KW-0645">Protease</keyword>
<sequence>MRIRPFLLAAALLTVEAAADSSDCRICDKHLLPQPQQLIPGRKYARDRRADILHVKLDVTPDFAKRTVSGTATLRFKPIALPLEKLELDAVDLNINTITADGAQVAEHQVTGDKLIVNFAKAVAPDAEVTMSVTYSAKPEHGLYFRTPEMGYKAGDTQVWSQGEAEEHRFWFPSYDYPNERFTSEVICHVPKGMQAVSNGRLQSEKPGKDGLVTFHWLQDKPHVNYLIALAAGHFHRLEDKAGGLPLALLVPPSHKAQAANAFTDTGKIIEFYQKETGVPFAWDKYYQVYCLDFIAGGMENTSCTFEAADMLFNSDTEELRSLHELDAHETAHQWFGDLVTCRDWSHLWLNEGFATYYTILYEEQKRGTDAMKYALWQEAQQVFQANDTRPIVWRDYGDPMQQFDSRAYPKGAWVLHMLRSQLGADLYRRCIRTYLERHRNGIVRTEDLQDVIEEVSGLSFDQFFDQWLFHGGVPELKIDYAWDPGTKQAKITVRQTQKLSEQVRLFRVPLPVGFALPGQKEMLRFKADVSKEAEDFYFPLPAQPELVRIDPDYTVLTKVSFTPPGPMLDKQLQADVIGRLLAVGMLGDRHIDKLGKVLREDAFHAVRSEAARALAKIAEPEARAALMAGSSGQKDARVRRAVVQGLAMLNTAESQKTLWDMAQSEKNPDILAVIIDSWGARPGDAEVAKALRAQLSGTSFNHALQIAAIRALRAQDDETALGEILARVQSLNDLRGRDAGTAFDAIAFLARRPTNEQRNAVREFLSSKLTDPRSSWRAASARALGTLRDPRALAVLEPMLAGGGARIDPVREAAAKAVQDIRAGLESPADLKKLWDRVQQLQKQAEEQQNELETLKKKAQPTAAEKKAGR</sequence>
<keyword evidence="11" id="KW-0482">Metalloprotease</keyword>
<evidence type="ECO:0000313" key="15">
    <source>
        <dbReference type="EMBL" id="MFC5453335.1"/>
    </source>
</evidence>
<dbReference type="SUPFAM" id="SSF48371">
    <property type="entry name" value="ARM repeat"/>
    <property type="match status" value="1"/>
</dbReference>